<organism evidence="2 3">
    <name type="scientific">Bacteroides fragilis 3_1_12</name>
    <dbReference type="NCBI Taxonomy" id="457424"/>
    <lineage>
        <taxon>Bacteria</taxon>
        <taxon>Pseudomonadati</taxon>
        <taxon>Bacteroidota</taxon>
        <taxon>Bacteroidia</taxon>
        <taxon>Bacteroidales</taxon>
        <taxon>Bacteroidaceae</taxon>
        <taxon>Bacteroides</taxon>
    </lineage>
</organism>
<evidence type="ECO:0000313" key="3">
    <source>
        <dbReference type="Proteomes" id="UP000005101"/>
    </source>
</evidence>
<feature type="compositionally biased region" description="Polar residues" evidence="1">
    <location>
        <begin position="17"/>
        <end position="26"/>
    </location>
</feature>
<feature type="region of interest" description="Disordered" evidence="1">
    <location>
        <begin position="17"/>
        <end position="73"/>
    </location>
</feature>
<dbReference type="Proteomes" id="UP000005101">
    <property type="component" value="Unassembled WGS sequence"/>
</dbReference>
<keyword evidence="3" id="KW-1185">Reference proteome</keyword>
<dbReference type="EMBL" id="EQ973220">
    <property type="protein sequence ID" value="EFR55952.1"/>
    <property type="molecule type" value="Genomic_DNA"/>
</dbReference>
<gene>
    <name evidence="2" type="ORF">BFAG_04651</name>
</gene>
<evidence type="ECO:0000256" key="1">
    <source>
        <dbReference type="SAM" id="MobiDB-lite"/>
    </source>
</evidence>
<accession>A0ABN0BSQ7</accession>
<evidence type="ECO:0000313" key="2">
    <source>
        <dbReference type="EMBL" id="EFR55952.1"/>
    </source>
</evidence>
<reference evidence="2 3" key="1">
    <citation type="submission" date="2008-12" db="EMBL/GenBank/DDBJ databases">
        <title>Annotation of Bacteroides fragilis strain 3_1_12.</title>
        <authorList>
            <consortium name="The Broad Institute Genome Sequencing Platform"/>
            <person name="Ward D."/>
            <person name="Young S.K."/>
            <person name="Kodira C.D."/>
            <person name="Zeng Q."/>
            <person name="Koehrsen M."/>
            <person name="Alvarado L."/>
            <person name="Berlin A."/>
            <person name="Borenstein D."/>
            <person name="Chen Z."/>
            <person name="Engels R."/>
            <person name="Freedman E."/>
            <person name="Gellesch M."/>
            <person name="Goldberg J."/>
            <person name="Griggs A."/>
            <person name="Gujja S."/>
            <person name="Heiman D."/>
            <person name="Hepburn T."/>
            <person name="Howarth C."/>
            <person name="Jen D."/>
            <person name="Larson L."/>
            <person name="Lewis B."/>
            <person name="Mehta T."/>
            <person name="Park D."/>
            <person name="Pearson M."/>
            <person name="Roberts A."/>
            <person name="Saif S."/>
            <person name="Shea T."/>
            <person name="Shenoy N."/>
            <person name="Sisk P."/>
            <person name="Stolte C."/>
            <person name="Sykes S."/>
            <person name="Walk T."/>
            <person name="White J."/>
            <person name="Yandava C."/>
            <person name="Allen-Vercoe E."/>
            <person name="Strauss J."/>
            <person name="Ambrose C."/>
            <person name="Lander E."/>
            <person name="Nusbaum C."/>
            <person name="Galagan J."/>
            <person name="Birren B."/>
        </authorList>
    </citation>
    <scope>NUCLEOTIDE SEQUENCE [LARGE SCALE GENOMIC DNA]</scope>
    <source>
        <strain evidence="2 3">3_1_12</strain>
    </source>
</reference>
<protein>
    <submittedName>
        <fullName evidence="2">Uncharacterized protein</fullName>
    </submittedName>
</protein>
<proteinExistence type="predicted"/>
<name>A0ABN0BSQ7_BACFG</name>
<sequence>MKTTISRKRIIIEQAQALTISTGTSPSDRKSESKKTSRPGLSEDESRKDGLLSFGRSRKRGKIIIPSIHQRSC</sequence>